<sequence>MSSRALRKLRKDADLAITGTSDSETSADEAPAPSGKQNLFDLLGDTGNADDESENDDEQGQNDERLPVPAEPAPRQNRNKKKKKSKKKGFAVVESNSPSSTGTASPAPSKSGQAKRDHVSDMSLEEFEKALTKAVKSSTGSASNSVAAKGKVEEERALKEQQLLAVDIRYLDAEAEMKRMFGSRVVNSEQRAKRQTRLKRHLLATPRVDWPTKAPSGIGMEPVEMEGFSDLSFFEFIHSKDYQGVQRAFKNCVATMDPNTLVILLQNHPYHVDTLLQLSEVAKHSGDWQAAGEFMERALYALEKGFHPKFNLTSGRVRLDYRRMENRAFFLAVHRQVQFLARRGCWRTAFEFNRMLLSVDPVNDPLGALLSIDFYAAKANQFEYIIQLGSLTKIKSEDEAAEPLLLSQPNFAYTVPYATFKTARGKTGIEEASKLLQQSVSSFPVVAALLLDKCGESFPGTNHPIFVLARSDAKSEAKALVELYAERSFALWKEPEVLEWLKENIQAVLQKAKTNCDTSAASQSATWQSSLHRELSLNYCRHIVCSEFPTLLSYLPSTIITRSLDMYDPLPPSDSYDSYESVSGVRQGASNLVAAIFGLDDPNGRRRPGGATNAQLVQAFEQAMLVARGAPGQVPGAFPGLGEEMPPVVGEGEDGEAEEIPRDRSGMINFLRDSISQLLARGREGGVEEDREEIDDAIVAEMIALQDQQSEDEHGPIE</sequence>
<feature type="region of interest" description="Disordered" evidence="1">
    <location>
        <begin position="1"/>
        <end position="121"/>
    </location>
</feature>
<feature type="compositionally biased region" description="Low complexity" evidence="1">
    <location>
        <begin position="640"/>
        <end position="650"/>
    </location>
</feature>
<evidence type="ECO:0000313" key="2">
    <source>
        <dbReference type="EMBL" id="OZJ05674.1"/>
    </source>
</evidence>
<proteinExistence type="predicted"/>
<reference evidence="2 3" key="1">
    <citation type="journal article" date="2017" name="Mycologia">
        <title>Bifiguratus adelaidae, gen. et sp. nov., a new member of Mucoromycotina in endophytic and soil-dwelling habitats.</title>
        <authorList>
            <person name="Torres-Cruz T.J."/>
            <person name="Billingsley Tobias T.L."/>
            <person name="Almatruk M."/>
            <person name="Hesse C."/>
            <person name="Kuske C.R."/>
            <person name="Desiro A."/>
            <person name="Benucci G.M."/>
            <person name="Bonito G."/>
            <person name="Stajich J.E."/>
            <person name="Dunlap C."/>
            <person name="Arnold A.E."/>
            <person name="Porras-Alfaro A."/>
        </authorList>
    </citation>
    <scope>NUCLEOTIDE SEQUENCE [LARGE SCALE GENOMIC DNA]</scope>
    <source>
        <strain evidence="2 3">AZ0501</strain>
    </source>
</reference>
<feature type="compositionally biased region" description="Low complexity" evidence="1">
    <location>
        <begin position="95"/>
        <end position="111"/>
    </location>
</feature>
<dbReference type="OrthoDB" id="205993at2759"/>
<dbReference type="PANTHER" id="PTHR22684">
    <property type="entry name" value="NULP1-RELATED"/>
    <property type="match status" value="1"/>
</dbReference>
<evidence type="ECO:0000313" key="3">
    <source>
        <dbReference type="Proteomes" id="UP000242875"/>
    </source>
</evidence>
<dbReference type="Proteomes" id="UP000242875">
    <property type="component" value="Unassembled WGS sequence"/>
</dbReference>
<dbReference type="PANTHER" id="PTHR22684:SF0">
    <property type="entry name" value="RIBOSOME QUALITY CONTROL COMPLEX SUBUNIT TCF25"/>
    <property type="match status" value="1"/>
</dbReference>
<dbReference type="GO" id="GO:1990116">
    <property type="term" value="P:ribosome-associated ubiquitin-dependent protein catabolic process"/>
    <property type="evidence" value="ECO:0007669"/>
    <property type="project" value="TreeGrafter"/>
</dbReference>
<feature type="compositionally biased region" description="Basic residues" evidence="1">
    <location>
        <begin position="77"/>
        <end position="89"/>
    </location>
</feature>
<protein>
    <recommendedName>
        <fullName evidence="4">DUF654-domain-containing protein</fullName>
    </recommendedName>
</protein>
<evidence type="ECO:0008006" key="4">
    <source>
        <dbReference type="Google" id="ProtNLM"/>
    </source>
</evidence>
<dbReference type="GO" id="GO:1990112">
    <property type="term" value="C:RQC complex"/>
    <property type="evidence" value="ECO:0007669"/>
    <property type="project" value="TreeGrafter"/>
</dbReference>
<accession>A0A261Y5C9</accession>
<dbReference type="Pfam" id="PF04910">
    <property type="entry name" value="Tcf25"/>
    <property type="match status" value="1"/>
</dbReference>
<feature type="compositionally biased region" description="Basic residues" evidence="1">
    <location>
        <begin position="1"/>
        <end position="10"/>
    </location>
</feature>
<keyword evidence="3" id="KW-1185">Reference proteome</keyword>
<feature type="region of interest" description="Disordered" evidence="1">
    <location>
        <begin position="640"/>
        <end position="659"/>
    </location>
</feature>
<feature type="compositionally biased region" description="Acidic residues" evidence="1">
    <location>
        <begin position="48"/>
        <end position="61"/>
    </location>
</feature>
<name>A0A261Y5C9_9FUNG</name>
<dbReference type="GO" id="GO:0072344">
    <property type="term" value="P:rescue of stalled ribosome"/>
    <property type="evidence" value="ECO:0007669"/>
    <property type="project" value="TreeGrafter"/>
</dbReference>
<organism evidence="2 3">
    <name type="scientific">Bifiguratus adelaidae</name>
    <dbReference type="NCBI Taxonomy" id="1938954"/>
    <lineage>
        <taxon>Eukaryota</taxon>
        <taxon>Fungi</taxon>
        <taxon>Fungi incertae sedis</taxon>
        <taxon>Mucoromycota</taxon>
        <taxon>Mucoromycotina</taxon>
        <taxon>Endogonomycetes</taxon>
        <taxon>Endogonales</taxon>
        <taxon>Endogonales incertae sedis</taxon>
        <taxon>Bifiguratus</taxon>
    </lineage>
</organism>
<gene>
    <name evidence="2" type="ORF">BZG36_01441</name>
</gene>
<dbReference type="InterPro" id="IPR006994">
    <property type="entry name" value="TCF25/Rqc1"/>
</dbReference>
<dbReference type="AlphaFoldDB" id="A0A261Y5C9"/>
<comment type="caution">
    <text evidence="2">The sequence shown here is derived from an EMBL/GenBank/DDBJ whole genome shotgun (WGS) entry which is preliminary data.</text>
</comment>
<evidence type="ECO:0000256" key="1">
    <source>
        <dbReference type="SAM" id="MobiDB-lite"/>
    </source>
</evidence>
<dbReference type="EMBL" id="MVBO01000011">
    <property type="protein sequence ID" value="OZJ05674.1"/>
    <property type="molecule type" value="Genomic_DNA"/>
</dbReference>